<feature type="transmembrane region" description="Helical" evidence="3">
    <location>
        <begin position="185"/>
        <end position="206"/>
    </location>
</feature>
<dbReference type="PANTHER" id="PTHR11360">
    <property type="entry name" value="MONOCARBOXYLATE TRANSPORTER"/>
    <property type="match status" value="1"/>
</dbReference>
<dbReference type="Pfam" id="PF07690">
    <property type="entry name" value="MFS_1"/>
    <property type="match status" value="1"/>
</dbReference>
<feature type="transmembrane region" description="Helical" evidence="3">
    <location>
        <begin position="155"/>
        <end position="173"/>
    </location>
</feature>
<dbReference type="SUPFAM" id="SSF103473">
    <property type="entry name" value="MFS general substrate transporter"/>
    <property type="match status" value="1"/>
</dbReference>
<evidence type="ECO:0000256" key="3">
    <source>
        <dbReference type="SAM" id="Phobius"/>
    </source>
</evidence>
<evidence type="ECO:0000313" key="5">
    <source>
        <dbReference type="Proteomes" id="UP000054383"/>
    </source>
</evidence>
<dbReference type="InterPro" id="IPR011701">
    <property type="entry name" value="MFS"/>
</dbReference>
<organism evidence="4 5">
    <name type="scientific">Talaromyces islandicus</name>
    <name type="common">Penicillium islandicum</name>
    <dbReference type="NCBI Taxonomy" id="28573"/>
    <lineage>
        <taxon>Eukaryota</taxon>
        <taxon>Fungi</taxon>
        <taxon>Dikarya</taxon>
        <taxon>Ascomycota</taxon>
        <taxon>Pezizomycotina</taxon>
        <taxon>Eurotiomycetes</taxon>
        <taxon>Eurotiomycetidae</taxon>
        <taxon>Eurotiales</taxon>
        <taxon>Trichocomaceae</taxon>
        <taxon>Talaromyces</taxon>
        <taxon>Talaromyces sect. Islandici</taxon>
    </lineage>
</organism>
<feature type="transmembrane region" description="Helical" evidence="3">
    <location>
        <begin position="121"/>
        <end position="143"/>
    </location>
</feature>
<sequence length="686" mass="74991">MGETKSSQPSVLDVSASPPPLTGKQWIQVLSAFVVFLNTWGLLLAFGSFQTYYEQVLLPEKSSSEIAWISTICAFILLVSGLITGPLFDYGYLRPLLLVGSLLEVFGLMMVSLSTEYYQLFLSQGICVGIGGGMLYIPSIAAAAASLQEFRRAKFIGLIASATGIGGVIYPIMFRRLVSSVGFPWTARIIAFVMFGAYIFSYPILLYKPAPSPSVRRWVDVTAFTDLSFILANVGAMLSAIAYYLPMIYLPLFAETGIRNFGNGNGDLAFYLISIVNGASVVGRLAAGLVATKIGPIETFNSTAGAIAWSIIWGLVSSVIVALPGAIIPLLSPSLKVIGTRSGMYWASVGLGVLIGGPVAGALIDINAAQVHWWKLQIFAGTFMAVATICYIYPISHSIGFSYIVVDGRLDDMYVQPLMLISPVKKAELATPKDPHIVIEALKLAKKRHLDIYYRPEPRAESICRRNTGAERYMGMIFRKYLEKILLSSPDAFHLRLIDPTTTSNSDNTVSFSTPAADQSSPILPMRILTPKFYYFALNNHGLNSLLMAAFLDPAVENRTAHVDDNTTKVIELLTRAAAAMAKQEQVKKPTSRIYLSLLWMFWMTARVKLPFTGVAYPDIGTPAARARANENHKSEGVSFDETQNGSYFLDDFVRYSHSPLDQTKYVVWGVGLLARELILSIVGGA</sequence>
<proteinExistence type="inferred from homology"/>
<keyword evidence="3" id="KW-0812">Transmembrane</keyword>
<keyword evidence="3" id="KW-0472">Membrane</keyword>
<dbReference type="GO" id="GO:0022857">
    <property type="term" value="F:transmembrane transporter activity"/>
    <property type="evidence" value="ECO:0007669"/>
    <property type="project" value="InterPro"/>
</dbReference>
<evidence type="ECO:0000313" key="4">
    <source>
        <dbReference type="EMBL" id="CRG83865.1"/>
    </source>
</evidence>
<feature type="transmembrane region" description="Helical" evidence="3">
    <location>
        <begin position="304"/>
        <end position="331"/>
    </location>
</feature>
<dbReference type="InterPro" id="IPR050327">
    <property type="entry name" value="Proton-linked_MCT"/>
</dbReference>
<dbReference type="GO" id="GO:0016020">
    <property type="term" value="C:membrane"/>
    <property type="evidence" value="ECO:0007669"/>
    <property type="project" value="UniProtKB-SubCell"/>
</dbReference>
<name>A0A0U1LLN2_TALIS</name>
<reference evidence="4 5" key="1">
    <citation type="submission" date="2015-04" db="EMBL/GenBank/DDBJ databases">
        <authorList>
            <person name="Syromyatnikov M.Y."/>
            <person name="Popov V.N."/>
        </authorList>
    </citation>
    <scope>NUCLEOTIDE SEQUENCE [LARGE SCALE GENOMIC DNA]</scope>
    <source>
        <strain evidence="4">WF-38-12</strain>
    </source>
</reference>
<feature type="transmembrane region" description="Helical" evidence="3">
    <location>
        <begin position="95"/>
        <end position="115"/>
    </location>
</feature>
<dbReference type="InterPro" id="IPR036259">
    <property type="entry name" value="MFS_trans_sf"/>
</dbReference>
<gene>
    <name evidence="4" type="ORF">PISL3812_01221</name>
</gene>
<dbReference type="EMBL" id="CVMT01000001">
    <property type="protein sequence ID" value="CRG83865.1"/>
    <property type="molecule type" value="Genomic_DNA"/>
</dbReference>
<dbReference type="PANTHER" id="PTHR11360:SF284">
    <property type="entry name" value="EG:103B4.3 PROTEIN-RELATED"/>
    <property type="match status" value="1"/>
</dbReference>
<keyword evidence="5" id="KW-1185">Reference proteome</keyword>
<feature type="transmembrane region" description="Helical" evidence="3">
    <location>
        <begin position="269"/>
        <end position="292"/>
    </location>
</feature>
<dbReference type="OrthoDB" id="6509908at2759"/>
<comment type="similarity">
    <text evidence="2">Belongs to the major facilitator superfamily. Monocarboxylate porter (TC 2.A.1.13) family.</text>
</comment>
<protein>
    <submittedName>
        <fullName evidence="4">Multidrug resistance protein MdtL</fullName>
    </submittedName>
</protein>
<dbReference type="AlphaFoldDB" id="A0A0U1LLN2"/>
<evidence type="ECO:0000256" key="2">
    <source>
        <dbReference type="ARBA" id="ARBA00006727"/>
    </source>
</evidence>
<evidence type="ECO:0000256" key="1">
    <source>
        <dbReference type="ARBA" id="ARBA00004141"/>
    </source>
</evidence>
<keyword evidence="3" id="KW-1133">Transmembrane helix</keyword>
<accession>A0A0U1LLN2</accession>
<feature type="transmembrane region" description="Helical" evidence="3">
    <location>
        <begin position="343"/>
        <end position="364"/>
    </location>
</feature>
<dbReference type="Proteomes" id="UP000054383">
    <property type="component" value="Unassembled WGS sequence"/>
</dbReference>
<dbReference type="Gene3D" id="1.20.1250.20">
    <property type="entry name" value="MFS general substrate transporter like domains"/>
    <property type="match status" value="1"/>
</dbReference>
<feature type="transmembrane region" description="Helical" evidence="3">
    <location>
        <begin position="376"/>
        <end position="394"/>
    </location>
</feature>
<feature type="transmembrane region" description="Helical" evidence="3">
    <location>
        <begin position="66"/>
        <end position="88"/>
    </location>
</feature>
<comment type="subcellular location">
    <subcellularLocation>
        <location evidence="1">Membrane</location>
        <topology evidence="1">Multi-pass membrane protein</topology>
    </subcellularLocation>
</comment>
<feature type="transmembrane region" description="Helical" evidence="3">
    <location>
        <begin position="227"/>
        <end position="249"/>
    </location>
</feature>
<feature type="transmembrane region" description="Helical" evidence="3">
    <location>
        <begin position="26"/>
        <end position="46"/>
    </location>
</feature>